<organism evidence="6 7">
    <name type="scientific">Kibdelosporangium phytohabitans</name>
    <dbReference type="NCBI Taxonomy" id="860235"/>
    <lineage>
        <taxon>Bacteria</taxon>
        <taxon>Bacillati</taxon>
        <taxon>Actinomycetota</taxon>
        <taxon>Actinomycetes</taxon>
        <taxon>Pseudonocardiales</taxon>
        <taxon>Pseudonocardiaceae</taxon>
        <taxon>Kibdelosporangium</taxon>
    </lineage>
</organism>
<name>A0A0N7F5K7_9PSEU</name>
<gene>
    <name evidence="6" type="ORF">AOZ06_02480</name>
</gene>
<dbReference type="EMBL" id="CP012752">
    <property type="protein sequence ID" value="ALG14503.1"/>
    <property type="molecule type" value="Genomic_DNA"/>
</dbReference>
<evidence type="ECO:0000313" key="7">
    <source>
        <dbReference type="Proteomes" id="UP000063699"/>
    </source>
</evidence>
<dbReference type="SUPFAM" id="SSF46689">
    <property type="entry name" value="Homeodomain-like"/>
    <property type="match status" value="1"/>
</dbReference>
<reference evidence="6 7" key="1">
    <citation type="submission" date="2015-07" db="EMBL/GenBank/DDBJ databases">
        <title>Genome sequencing of Kibdelosporangium phytohabitans.</title>
        <authorList>
            <person name="Qin S."/>
            <person name="Xing K."/>
        </authorList>
    </citation>
    <scope>NUCLEOTIDE SEQUENCE [LARGE SCALE GENOMIC DNA]</scope>
    <source>
        <strain evidence="6 7">KLBMP1111</strain>
    </source>
</reference>
<dbReference type="PROSITE" id="PS50977">
    <property type="entry name" value="HTH_TETR_2"/>
    <property type="match status" value="1"/>
</dbReference>
<keyword evidence="2 4" id="KW-0238">DNA-binding</keyword>
<keyword evidence="7" id="KW-1185">Reference proteome</keyword>
<feature type="domain" description="HTH tetR-type" evidence="5">
    <location>
        <begin position="1"/>
        <end position="55"/>
    </location>
</feature>
<dbReference type="InterPro" id="IPR054156">
    <property type="entry name" value="YxaF_TetR_C"/>
</dbReference>
<dbReference type="PANTHER" id="PTHR47506">
    <property type="entry name" value="TRANSCRIPTIONAL REGULATORY PROTEIN"/>
    <property type="match status" value="1"/>
</dbReference>
<evidence type="ECO:0000256" key="1">
    <source>
        <dbReference type="ARBA" id="ARBA00023015"/>
    </source>
</evidence>
<protein>
    <recommendedName>
        <fullName evidence="5">HTH tetR-type domain-containing protein</fullName>
    </recommendedName>
</protein>
<dbReference type="Proteomes" id="UP000063699">
    <property type="component" value="Chromosome"/>
</dbReference>
<dbReference type="STRING" id="860235.AOZ06_02480"/>
<feature type="DNA-binding region" description="H-T-H motif" evidence="4">
    <location>
        <begin position="18"/>
        <end position="37"/>
    </location>
</feature>
<dbReference type="GO" id="GO:0003677">
    <property type="term" value="F:DNA binding"/>
    <property type="evidence" value="ECO:0007669"/>
    <property type="project" value="UniProtKB-UniRule"/>
</dbReference>
<accession>A0A0N7F5K7</accession>
<evidence type="ECO:0000256" key="3">
    <source>
        <dbReference type="ARBA" id="ARBA00023163"/>
    </source>
</evidence>
<dbReference type="KEGG" id="kphy:AOZ06_02480"/>
<dbReference type="Pfam" id="PF00440">
    <property type="entry name" value="TetR_N"/>
    <property type="match status" value="1"/>
</dbReference>
<dbReference type="InterPro" id="IPR036271">
    <property type="entry name" value="Tet_transcr_reg_TetR-rel_C_sf"/>
</dbReference>
<dbReference type="OrthoDB" id="4567939at2"/>
<dbReference type="SUPFAM" id="SSF48498">
    <property type="entry name" value="Tetracyclin repressor-like, C-terminal domain"/>
    <property type="match status" value="1"/>
</dbReference>
<dbReference type="InterPro" id="IPR001647">
    <property type="entry name" value="HTH_TetR"/>
</dbReference>
<evidence type="ECO:0000256" key="2">
    <source>
        <dbReference type="ARBA" id="ARBA00023125"/>
    </source>
</evidence>
<proteinExistence type="predicted"/>
<dbReference type="Gene3D" id="1.10.357.10">
    <property type="entry name" value="Tetracycline Repressor, domain 2"/>
    <property type="match status" value="1"/>
</dbReference>
<evidence type="ECO:0000256" key="4">
    <source>
        <dbReference type="PROSITE-ProRule" id="PRU00335"/>
    </source>
</evidence>
<dbReference type="PANTHER" id="PTHR47506:SF3">
    <property type="entry name" value="HTH-TYPE TRANSCRIPTIONAL REGULATOR LMRA"/>
    <property type="match status" value="1"/>
</dbReference>
<dbReference type="InterPro" id="IPR009057">
    <property type="entry name" value="Homeodomain-like_sf"/>
</dbReference>
<keyword evidence="1" id="KW-0805">Transcription regulation</keyword>
<dbReference type="Pfam" id="PF21993">
    <property type="entry name" value="TetR_C_13_2"/>
    <property type="match status" value="1"/>
</dbReference>
<sequence length="179" mass="18840">MIRSAALLFREHGIAGTSLADVLEHSGAPRGSIYHHFPGGKNQLAAEATVWAGSLVTRMLVEAGGPLEVVGALFGFWRTELTMHPQSGCPVLAAALAEAESGDAYQAAREVFGTWERAIADLLVGRGVAEERAVSAATLLIAATEGAVVLARAKGDLRALDRVEREMTRTIGHLLVDSA</sequence>
<evidence type="ECO:0000313" key="6">
    <source>
        <dbReference type="EMBL" id="ALG14503.1"/>
    </source>
</evidence>
<keyword evidence="3" id="KW-0804">Transcription</keyword>
<dbReference type="AlphaFoldDB" id="A0A0N7F5K7"/>
<evidence type="ECO:0000259" key="5">
    <source>
        <dbReference type="PROSITE" id="PS50977"/>
    </source>
</evidence>